<accession>A0AA36HZV0</accession>
<reference evidence="3" key="1">
    <citation type="submission" date="2023-08" db="EMBL/GenBank/DDBJ databases">
        <authorList>
            <person name="Chen Y."/>
            <person name="Shah S."/>
            <person name="Dougan E. K."/>
            <person name="Thang M."/>
            <person name="Chan C."/>
        </authorList>
    </citation>
    <scope>NUCLEOTIDE SEQUENCE</scope>
</reference>
<evidence type="ECO:0000256" key="1">
    <source>
        <dbReference type="SAM" id="MobiDB-lite"/>
    </source>
</evidence>
<feature type="region of interest" description="Disordered" evidence="1">
    <location>
        <begin position="124"/>
        <end position="158"/>
    </location>
</feature>
<comment type="caution">
    <text evidence="3">The sequence shown here is derived from an EMBL/GenBank/DDBJ whole genome shotgun (WGS) entry which is preliminary data.</text>
</comment>
<dbReference type="FunFam" id="3.10.110.10:FF:000050">
    <property type="entry name" value="eIF-2-alpha kinase GCN2"/>
    <property type="match status" value="1"/>
</dbReference>
<proteinExistence type="predicted"/>
<dbReference type="AlphaFoldDB" id="A0AA36HZV0"/>
<evidence type="ECO:0000313" key="4">
    <source>
        <dbReference type="Proteomes" id="UP001178507"/>
    </source>
</evidence>
<evidence type="ECO:0000313" key="3">
    <source>
        <dbReference type="EMBL" id="CAJ1377632.1"/>
    </source>
</evidence>
<dbReference type="PROSITE" id="PS50908">
    <property type="entry name" value="RWD"/>
    <property type="match status" value="1"/>
</dbReference>
<name>A0AA36HZV0_9DINO</name>
<gene>
    <name evidence="3" type="ORF">EVOR1521_LOCUS6371</name>
</gene>
<dbReference type="InterPro" id="IPR016135">
    <property type="entry name" value="UBQ-conjugating_enzyme/RWD"/>
</dbReference>
<dbReference type="GO" id="GO:0033554">
    <property type="term" value="P:cellular response to stress"/>
    <property type="evidence" value="ECO:0007669"/>
    <property type="project" value="UniProtKB-ARBA"/>
</dbReference>
<protein>
    <recommendedName>
        <fullName evidence="2">RWD domain-containing protein</fullName>
    </recommendedName>
</protein>
<dbReference type="SUPFAM" id="SSF54495">
    <property type="entry name" value="UBC-like"/>
    <property type="match status" value="1"/>
</dbReference>
<dbReference type="Pfam" id="PF05773">
    <property type="entry name" value="RWD"/>
    <property type="match status" value="1"/>
</dbReference>
<organism evidence="3 4">
    <name type="scientific">Effrenium voratum</name>
    <dbReference type="NCBI Taxonomy" id="2562239"/>
    <lineage>
        <taxon>Eukaryota</taxon>
        <taxon>Sar</taxon>
        <taxon>Alveolata</taxon>
        <taxon>Dinophyceae</taxon>
        <taxon>Suessiales</taxon>
        <taxon>Symbiodiniaceae</taxon>
        <taxon>Effrenium</taxon>
    </lineage>
</organism>
<dbReference type="GO" id="GO:0009893">
    <property type="term" value="P:positive regulation of metabolic process"/>
    <property type="evidence" value="ECO:0007669"/>
    <property type="project" value="UniProtKB-ARBA"/>
</dbReference>
<dbReference type="GO" id="GO:0010468">
    <property type="term" value="P:regulation of gene expression"/>
    <property type="evidence" value="ECO:0007669"/>
    <property type="project" value="UniProtKB-ARBA"/>
</dbReference>
<feature type="domain" description="RWD" evidence="2">
    <location>
        <begin position="9"/>
        <end position="112"/>
    </location>
</feature>
<dbReference type="EMBL" id="CAUJNA010000477">
    <property type="protein sequence ID" value="CAJ1377632.1"/>
    <property type="molecule type" value="Genomic_DNA"/>
</dbReference>
<dbReference type="InterPro" id="IPR006575">
    <property type="entry name" value="RWD_dom"/>
</dbReference>
<keyword evidence="4" id="KW-1185">Reference proteome</keyword>
<dbReference type="GO" id="GO:0051246">
    <property type="term" value="P:regulation of protein metabolic process"/>
    <property type="evidence" value="ECO:0007669"/>
    <property type="project" value="UniProtKB-ARBA"/>
</dbReference>
<dbReference type="CDD" id="cd23823">
    <property type="entry name" value="RWD_GCN2"/>
    <property type="match status" value="1"/>
</dbReference>
<dbReference type="Gene3D" id="3.10.110.10">
    <property type="entry name" value="Ubiquitin Conjugating Enzyme"/>
    <property type="match status" value="1"/>
</dbReference>
<dbReference type="Proteomes" id="UP001178507">
    <property type="component" value="Unassembled WGS sequence"/>
</dbReference>
<dbReference type="InterPro" id="IPR040213">
    <property type="entry name" value="GIR2-like"/>
</dbReference>
<evidence type="ECO:0000259" key="2">
    <source>
        <dbReference type="PROSITE" id="PS50908"/>
    </source>
</evidence>
<dbReference type="SMART" id="SM00591">
    <property type="entry name" value="RWD"/>
    <property type="match status" value="1"/>
</dbReference>
<sequence length="248" mass="28288">MAHEEEQALEIEALQSIFDKEFVSISSREFTIKLLPFPAGEEENYVEVTLHVTYTDTYPDEAPDWKLEDVKGLGDEKLELLQKNVEETIESSIGMAMIYSVTEACQDFLKENNQKELSMHEQMMLRQAAEEGGEDEEEDEDEEDEEEEEPEWKGLTEKTLCPENERVTPETFGAWKVKFDAEMVEIGLLKRDETKARTGKLIFTAEGQGQGQEGKSDGYKDKSDVLVYDAALFGEDADDLDDLEEEDD</sequence>
<feature type="compositionally biased region" description="Acidic residues" evidence="1">
    <location>
        <begin position="131"/>
        <end position="150"/>
    </location>
</feature>
<dbReference type="PANTHER" id="PTHR12292">
    <property type="entry name" value="RWD DOMAIN-CONTAINING PROTEIN"/>
    <property type="match status" value="1"/>
</dbReference>